<keyword evidence="2" id="KW-0456">Lyase</keyword>
<evidence type="ECO:0000256" key="1">
    <source>
        <dbReference type="ARBA" id="ARBA00005323"/>
    </source>
</evidence>
<evidence type="ECO:0000313" key="4">
    <source>
        <dbReference type="EMBL" id="MBT1709385.1"/>
    </source>
</evidence>
<dbReference type="Proteomes" id="UP001319080">
    <property type="component" value="Unassembled WGS sequence"/>
</dbReference>
<dbReference type="InterPro" id="IPR026956">
    <property type="entry name" value="D-ser_dehydrat-like_dom"/>
</dbReference>
<keyword evidence="5" id="KW-1185">Reference proteome</keyword>
<gene>
    <name evidence="4" type="ORF">KK062_14175</name>
</gene>
<dbReference type="InterPro" id="IPR042208">
    <property type="entry name" value="D-ser_dehydrat-like_sf"/>
</dbReference>
<dbReference type="SUPFAM" id="SSF51419">
    <property type="entry name" value="PLP-binding barrel"/>
    <property type="match status" value="1"/>
</dbReference>
<dbReference type="CDD" id="cd06821">
    <property type="entry name" value="PLPDE_III_D-TA"/>
    <property type="match status" value="1"/>
</dbReference>
<dbReference type="EMBL" id="JAHESE010000012">
    <property type="protein sequence ID" value="MBT1709385.1"/>
    <property type="molecule type" value="Genomic_DNA"/>
</dbReference>
<dbReference type="Gene3D" id="2.40.37.20">
    <property type="entry name" value="D-serine dehydratase-like domain"/>
    <property type="match status" value="1"/>
</dbReference>
<dbReference type="Pfam" id="PF14031">
    <property type="entry name" value="D-ser_dehydrat"/>
    <property type="match status" value="1"/>
</dbReference>
<dbReference type="RefSeq" id="WP_254084960.1">
    <property type="nucleotide sequence ID" value="NZ_JAHESE010000012.1"/>
</dbReference>
<comment type="caution">
    <text evidence="4">The sequence shown here is derived from an EMBL/GenBank/DDBJ whole genome shotgun (WGS) entry which is preliminary data.</text>
</comment>
<dbReference type="PANTHER" id="PTHR28004">
    <property type="entry name" value="ZGC:162816-RELATED"/>
    <property type="match status" value="1"/>
</dbReference>
<dbReference type="InterPro" id="IPR001608">
    <property type="entry name" value="Ala_racemase_N"/>
</dbReference>
<sequence length="370" mass="40621">MNFVEWYPIVNAETLDTPALVIYPERVRENIRILKTLVANVDNLRPHMKTSKSPEVTAMLLEAGIRKFKCATIAEAEMLATAGAPDVLLAYQPVGPKAERLATLVARFSQTTFSCLVDNLTAGQHLSHVFQRASLTISLYIDLNVGMNRTGVLPGEAFALYTALLDLPGIVVAGLHAYDGHLRDTDLAVRTAKCNDAFAAVAALRDTIIGETSITPRIIAGGTPTFPIHAQRPDVECSPGTFVYWDKGYQSILQEQPFLFAALVVSRVVSLPTADTICVDLGHKSIASESALNNRVYFLNAPELVPEGHSEEHLILRAGAGHRYQVGDILYGVPHHICPTVALHDRAAIVEDGQWNQFWYTHARDRYLTV</sequence>
<protein>
    <submittedName>
        <fullName evidence="4">D-TA family PLP-dependent enzyme</fullName>
    </submittedName>
</protein>
<organism evidence="4 5">
    <name type="scientific">Dawidia cretensis</name>
    <dbReference type="NCBI Taxonomy" id="2782350"/>
    <lineage>
        <taxon>Bacteria</taxon>
        <taxon>Pseudomonadati</taxon>
        <taxon>Bacteroidota</taxon>
        <taxon>Cytophagia</taxon>
        <taxon>Cytophagales</taxon>
        <taxon>Chryseotaleaceae</taxon>
        <taxon>Dawidia</taxon>
    </lineage>
</organism>
<name>A0AAP2DXE2_9BACT</name>
<dbReference type="Gene3D" id="3.20.20.10">
    <property type="entry name" value="Alanine racemase"/>
    <property type="match status" value="1"/>
</dbReference>
<dbReference type="InterPro" id="IPR051466">
    <property type="entry name" value="D-amino_acid_metab_enzyme"/>
</dbReference>
<evidence type="ECO:0000256" key="2">
    <source>
        <dbReference type="ARBA" id="ARBA00023239"/>
    </source>
</evidence>
<evidence type="ECO:0000313" key="5">
    <source>
        <dbReference type="Proteomes" id="UP001319080"/>
    </source>
</evidence>
<feature type="domain" description="D-serine dehydratase-like" evidence="3">
    <location>
        <begin position="261"/>
        <end position="351"/>
    </location>
</feature>
<dbReference type="Pfam" id="PF01168">
    <property type="entry name" value="Ala_racemase_N"/>
    <property type="match status" value="1"/>
</dbReference>
<dbReference type="GO" id="GO:0036088">
    <property type="term" value="P:D-serine catabolic process"/>
    <property type="evidence" value="ECO:0007669"/>
    <property type="project" value="TreeGrafter"/>
</dbReference>
<dbReference type="InterPro" id="IPR029066">
    <property type="entry name" value="PLP-binding_barrel"/>
</dbReference>
<reference evidence="4 5" key="1">
    <citation type="submission" date="2021-05" db="EMBL/GenBank/DDBJ databases">
        <title>A Polyphasic approach of four new species of the genus Ohtaekwangia: Ohtaekwangia histidinii sp. nov., Ohtaekwangia cretensis sp. nov., Ohtaekwangia indiensis sp. nov., Ohtaekwangia reichenbachii sp. nov. from diverse environment.</title>
        <authorList>
            <person name="Octaviana S."/>
        </authorList>
    </citation>
    <scope>NUCLEOTIDE SEQUENCE [LARGE SCALE GENOMIC DNA]</scope>
    <source>
        <strain evidence="4 5">PWU5</strain>
    </source>
</reference>
<dbReference type="SMART" id="SM01119">
    <property type="entry name" value="D-ser_dehydrat"/>
    <property type="match status" value="1"/>
</dbReference>
<dbReference type="PANTHER" id="PTHR28004:SF2">
    <property type="entry name" value="D-SERINE DEHYDRATASE"/>
    <property type="match status" value="1"/>
</dbReference>
<evidence type="ECO:0000259" key="3">
    <source>
        <dbReference type="SMART" id="SM01119"/>
    </source>
</evidence>
<dbReference type="AlphaFoldDB" id="A0AAP2DXE2"/>
<accession>A0AAP2DXE2</accession>
<comment type="similarity">
    <text evidence="1">Belongs to the DSD1 family.</text>
</comment>
<proteinExistence type="inferred from homology"/>
<dbReference type="GO" id="GO:0008721">
    <property type="term" value="F:D-serine ammonia-lyase activity"/>
    <property type="evidence" value="ECO:0007669"/>
    <property type="project" value="TreeGrafter"/>
</dbReference>